<dbReference type="GO" id="GO:0005737">
    <property type="term" value="C:cytoplasm"/>
    <property type="evidence" value="ECO:0007669"/>
    <property type="project" value="UniProtKB-SubCell"/>
</dbReference>
<evidence type="ECO:0000256" key="5">
    <source>
        <dbReference type="PIRSR" id="PIRSR604809-50"/>
    </source>
</evidence>
<dbReference type="PROSITE" id="PS51986">
    <property type="entry name" value="GS_BETA_GRASP"/>
    <property type="match status" value="1"/>
</dbReference>
<dbReference type="GO" id="GO:0006542">
    <property type="term" value="P:glutamine biosynthetic process"/>
    <property type="evidence" value="ECO:0007669"/>
    <property type="project" value="InterPro"/>
</dbReference>
<evidence type="ECO:0000256" key="9">
    <source>
        <dbReference type="RuleBase" id="RU004356"/>
    </source>
</evidence>
<dbReference type="EMBL" id="PDNV01000005">
    <property type="protein sequence ID" value="PLC54354.1"/>
    <property type="molecule type" value="Genomic_DNA"/>
</dbReference>
<keyword evidence="4" id="KW-0479">Metal-binding</keyword>
<dbReference type="GO" id="GO:0019740">
    <property type="term" value="P:nitrogen utilization"/>
    <property type="evidence" value="ECO:0007669"/>
    <property type="project" value="TreeGrafter"/>
</dbReference>
<feature type="binding site" evidence="3">
    <location>
        <position position="209"/>
    </location>
    <ligand>
        <name>ATP</name>
        <dbReference type="ChEBI" id="CHEBI:30616"/>
    </ligand>
</feature>
<feature type="modified residue" description="O-AMP-tyrosine" evidence="5">
    <location>
        <position position="399"/>
    </location>
</feature>
<dbReference type="FunFam" id="3.30.590.10:FF:000001">
    <property type="entry name" value="Glutamine synthetase"/>
    <property type="match status" value="1"/>
</dbReference>
<dbReference type="Proteomes" id="UP000234328">
    <property type="component" value="Unassembled WGS sequence"/>
</dbReference>
<evidence type="ECO:0000259" key="11">
    <source>
        <dbReference type="PROSITE" id="PS51987"/>
    </source>
</evidence>
<keyword evidence="4" id="KW-0460">Magnesium</keyword>
<feature type="binding site" evidence="4">
    <location>
        <position position="271"/>
    </location>
    <ligand>
        <name>Mg(2+)</name>
        <dbReference type="ChEBI" id="CHEBI:18420"/>
        <label>1</label>
    </ligand>
</feature>
<keyword evidence="3 9" id="KW-0067">ATP-binding</keyword>
<dbReference type="RefSeq" id="WP_102069812.1">
    <property type="nucleotide sequence ID" value="NZ_PDNV01000005.1"/>
</dbReference>
<evidence type="ECO:0000259" key="10">
    <source>
        <dbReference type="PROSITE" id="PS51986"/>
    </source>
</evidence>
<feature type="domain" description="GS beta-grasp" evidence="10">
    <location>
        <begin position="14"/>
        <end position="98"/>
    </location>
</feature>
<dbReference type="Pfam" id="PF03951">
    <property type="entry name" value="Gln-synt_N"/>
    <property type="match status" value="1"/>
</dbReference>
<dbReference type="InterPro" id="IPR036651">
    <property type="entry name" value="Gln_synt_N_sf"/>
</dbReference>
<dbReference type="Gene3D" id="3.10.20.70">
    <property type="entry name" value="Glutamine synthetase, N-terminal domain"/>
    <property type="match status" value="1"/>
</dbReference>
<dbReference type="OrthoDB" id="9807095at2"/>
<dbReference type="AlphaFoldDB" id="A0A2N4UH52"/>
<feature type="binding site" evidence="2">
    <location>
        <position position="329"/>
    </location>
    <ligand>
        <name>L-glutamate</name>
        <dbReference type="ChEBI" id="CHEBI:29985"/>
    </ligand>
</feature>
<dbReference type="EC" id="6.3.1.2" evidence="9"/>
<comment type="similarity">
    <text evidence="1 6 7">Belongs to the glutamine synthetase family.</text>
</comment>
<dbReference type="PANTHER" id="PTHR43407">
    <property type="entry name" value="GLUTAMINE SYNTHETASE"/>
    <property type="match status" value="1"/>
</dbReference>
<dbReference type="PROSITE" id="PS00181">
    <property type="entry name" value="GLNA_ATP"/>
    <property type="match status" value="1"/>
</dbReference>
<comment type="subcellular location">
    <subcellularLocation>
        <location evidence="8">Cytoplasm</location>
    </subcellularLocation>
</comment>
<feature type="binding site" evidence="4">
    <location>
        <position position="214"/>
    </location>
    <ligand>
        <name>Mg(2+)</name>
        <dbReference type="ChEBI" id="CHEBI:18420"/>
        <label>1</label>
    </ligand>
</feature>
<gene>
    <name evidence="12" type="primary">glnA</name>
    <name evidence="12" type="ORF">CR155_09665</name>
</gene>
<dbReference type="NCBIfam" id="TIGR00653">
    <property type="entry name" value="GlnA"/>
    <property type="match status" value="1"/>
</dbReference>
<sequence length="470" mass="51912">MSTPEEVVKLIADREVTFVDFRFTDTLGKEHHLTVPAHTVDEEKMETGVAFDGSSIAGWKGIEASDMVLIPDANTAHLDPFREENTLILTCDVVEPSDLKGYDRDPRSLAKRAEAYLKSSGLGDTAYFGPEPEFFIFDGITWNDDMSGCFVKIKSDEAPWSSGIDMDGGNQGHRPGLKGGYVPVSPVDGFQDMRSEMCLLLEQQGVPVEVHHHEVAGQGQLEIGTQFSTLVQRADWNQILKYTVRNVAHVYGKTATFMPKPIVGDNGSGMHVHQSIWKDGQNLFAGNGYAGLSEFALYYIGGIIKHAKALNAITNPGTNSYKRLVPHFEAPVKLAYSARNRSASIRIPYVSSPKGRRVEARFPDPLANPYLAFSALMMAGLDGVQNKIHPGDPADKNLYDLPPEEDAKIPTVCASLEEAIAALDQDREFLTRGGVFSNDMLDAYIELKMAEITRLRMTSHPVEFDMYYSI</sequence>
<evidence type="ECO:0000313" key="13">
    <source>
        <dbReference type="Proteomes" id="UP000234328"/>
    </source>
</evidence>
<proteinExistence type="inferred from homology"/>
<evidence type="ECO:0000256" key="3">
    <source>
        <dbReference type="PIRSR" id="PIRSR604809-2"/>
    </source>
</evidence>
<dbReference type="FunFam" id="3.10.20.70:FF:000001">
    <property type="entry name" value="Glutamine synthetase"/>
    <property type="match status" value="1"/>
</dbReference>
<name>A0A2N4UH52_9BURK</name>
<protein>
    <recommendedName>
        <fullName evidence="9">Glutamine synthetase</fullName>
        <ecNumber evidence="9">6.3.1.2</ecNumber>
    </recommendedName>
</protein>
<feature type="domain" description="GS catalytic" evidence="11">
    <location>
        <begin position="106"/>
        <end position="470"/>
    </location>
</feature>
<dbReference type="InterPro" id="IPR014746">
    <property type="entry name" value="Gln_synth/guanido_kin_cat_dom"/>
</dbReference>
<dbReference type="PROSITE" id="PS00180">
    <property type="entry name" value="GLNA_1"/>
    <property type="match status" value="1"/>
</dbReference>
<comment type="subunit">
    <text evidence="8">Oligomer of 12 subunits arranged in the form of two hexagons.</text>
</comment>
<evidence type="ECO:0000256" key="4">
    <source>
        <dbReference type="PIRSR" id="PIRSR604809-3"/>
    </source>
</evidence>
<dbReference type="PROSITE" id="PS00182">
    <property type="entry name" value="GLNA_ADENYLATION"/>
    <property type="match status" value="1"/>
</dbReference>
<dbReference type="GO" id="GO:0005524">
    <property type="term" value="F:ATP binding"/>
    <property type="evidence" value="ECO:0007669"/>
    <property type="project" value="UniProtKB-KW"/>
</dbReference>
<reference evidence="12 13" key="1">
    <citation type="submission" date="2017-10" db="EMBL/GenBank/DDBJ databases">
        <title>Two draft genome sequences of Pusillimonas sp. strains isolated from a nitrate- and radionuclide-contaminated groundwater in Russia.</title>
        <authorList>
            <person name="Grouzdev D.S."/>
            <person name="Tourova T.P."/>
            <person name="Goeva M.A."/>
            <person name="Babich T.L."/>
            <person name="Sokolova D.S."/>
            <person name="Abdullin R."/>
            <person name="Poltaraus A.B."/>
            <person name="Toshchakov S.V."/>
            <person name="Nazina T.N."/>
        </authorList>
    </citation>
    <scope>NUCLEOTIDE SEQUENCE [LARGE SCALE GENOMIC DNA]</scope>
    <source>
        <strain evidence="12 13">JR1/69-2-13</strain>
    </source>
</reference>
<feature type="binding site" evidence="2">
    <location>
        <position position="323"/>
    </location>
    <ligand>
        <name>L-glutamate</name>
        <dbReference type="ChEBI" id="CHEBI:29985"/>
    </ligand>
</feature>
<dbReference type="SUPFAM" id="SSF55931">
    <property type="entry name" value="Glutamine synthetase/guanido kinase"/>
    <property type="match status" value="1"/>
</dbReference>
<feature type="binding site" evidence="4">
    <location>
        <position position="131"/>
    </location>
    <ligand>
        <name>Mg(2+)</name>
        <dbReference type="ChEBI" id="CHEBI:18420"/>
        <label>1</label>
    </ligand>
</feature>
<evidence type="ECO:0000256" key="2">
    <source>
        <dbReference type="PIRSR" id="PIRSR604809-1"/>
    </source>
</evidence>
<dbReference type="GO" id="GO:0004356">
    <property type="term" value="F:glutamine synthetase activity"/>
    <property type="evidence" value="ECO:0007669"/>
    <property type="project" value="UniProtKB-EC"/>
</dbReference>
<dbReference type="PANTHER" id="PTHR43407:SF2">
    <property type="entry name" value="GLUTAMINE SYNTHETASE"/>
    <property type="match status" value="1"/>
</dbReference>
<comment type="caution">
    <text evidence="12">The sequence shown here is derived from an EMBL/GenBank/DDBJ whole genome shotgun (WGS) entry which is preliminary data.</text>
</comment>
<dbReference type="InterPro" id="IPR004809">
    <property type="entry name" value="Gln_synth_I"/>
</dbReference>
<dbReference type="InterPro" id="IPR001637">
    <property type="entry name" value="Gln_synth_I_adenylation_site"/>
</dbReference>
<dbReference type="GO" id="GO:0046872">
    <property type="term" value="F:metal ion binding"/>
    <property type="evidence" value="ECO:0007669"/>
    <property type="project" value="UniProtKB-KW"/>
</dbReference>
<feature type="binding site" evidence="3">
    <location>
        <position position="354"/>
    </location>
    <ligand>
        <name>ATP</name>
        <dbReference type="ChEBI" id="CHEBI:30616"/>
    </ligand>
</feature>
<dbReference type="InterPro" id="IPR027302">
    <property type="entry name" value="Gln_synth_N_conserv_site"/>
</dbReference>
<keyword evidence="8" id="KW-0963">Cytoplasm</keyword>
<evidence type="ECO:0000256" key="1">
    <source>
        <dbReference type="ARBA" id="ARBA00009897"/>
    </source>
</evidence>
<organism evidence="12 13">
    <name type="scientific">Pollutimonas nitritireducens</name>
    <dbReference type="NCBI Taxonomy" id="2045209"/>
    <lineage>
        <taxon>Bacteria</taxon>
        <taxon>Pseudomonadati</taxon>
        <taxon>Pseudomonadota</taxon>
        <taxon>Betaproteobacteria</taxon>
        <taxon>Burkholderiales</taxon>
        <taxon>Alcaligenaceae</taxon>
        <taxon>Pollutimonas</taxon>
    </lineage>
</organism>
<feature type="binding site" evidence="4">
    <location>
        <position position="133"/>
    </location>
    <ligand>
        <name>Mg(2+)</name>
        <dbReference type="ChEBI" id="CHEBI:18420"/>
        <label>1</label>
    </ligand>
</feature>
<dbReference type="SMART" id="SM01230">
    <property type="entry name" value="Gln-synt_C"/>
    <property type="match status" value="1"/>
</dbReference>
<dbReference type="InterPro" id="IPR008147">
    <property type="entry name" value="Gln_synt_N"/>
</dbReference>
<evidence type="ECO:0000256" key="6">
    <source>
        <dbReference type="PROSITE-ProRule" id="PRU01330"/>
    </source>
</evidence>
<keyword evidence="13" id="KW-1185">Reference proteome</keyword>
<dbReference type="PROSITE" id="PS51987">
    <property type="entry name" value="GS_CATALYTIC"/>
    <property type="match status" value="1"/>
</dbReference>
<keyword evidence="5" id="KW-0597">Phosphoprotein</keyword>
<feature type="binding site" evidence="2">
    <location>
        <position position="341"/>
    </location>
    <ligand>
        <name>L-glutamate</name>
        <dbReference type="ChEBI" id="CHEBI:29985"/>
    </ligand>
</feature>
<dbReference type="Gene3D" id="3.30.590.10">
    <property type="entry name" value="Glutamine synthetase/guanido kinase, catalytic domain"/>
    <property type="match status" value="1"/>
</dbReference>
<evidence type="ECO:0000256" key="7">
    <source>
        <dbReference type="RuleBase" id="RU000384"/>
    </source>
</evidence>
<comment type="catalytic activity">
    <reaction evidence="9">
        <text>L-glutamate + NH4(+) + ATP = L-glutamine + ADP + phosphate + H(+)</text>
        <dbReference type="Rhea" id="RHEA:16169"/>
        <dbReference type="ChEBI" id="CHEBI:15378"/>
        <dbReference type="ChEBI" id="CHEBI:28938"/>
        <dbReference type="ChEBI" id="CHEBI:29985"/>
        <dbReference type="ChEBI" id="CHEBI:30616"/>
        <dbReference type="ChEBI" id="CHEBI:43474"/>
        <dbReference type="ChEBI" id="CHEBI:58359"/>
        <dbReference type="ChEBI" id="CHEBI:456216"/>
        <dbReference type="EC" id="6.3.1.2"/>
    </reaction>
</comment>
<feature type="binding site" evidence="3">
    <location>
        <position position="341"/>
    </location>
    <ligand>
        <name>ATP</name>
        <dbReference type="ChEBI" id="CHEBI:30616"/>
    </ligand>
</feature>
<feature type="binding site" evidence="4">
    <location>
        <position position="222"/>
    </location>
    <ligand>
        <name>Mg(2+)</name>
        <dbReference type="ChEBI" id="CHEBI:18420"/>
        <label>1</label>
    </ligand>
</feature>
<feature type="binding site" evidence="2">
    <location>
        <begin position="266"/>
        <end position="267"/>
    </location>
    <ligand>
        <name>L-glutamate</name>
        <dbReference type="ChEBI" id="CHEBI:29985"/>
    </ligand>
</feature>
<comment type="cofactor">
    <cofactor evidence="4">
        <name>Mg(2+)</name>
        <dbReference type="ChEBI" id="CHEBI:18420"/>
    </cofactor>
    <text evidence="4">Binds 2 Mg(2+) ions per subunit.</text>
</comment>
<feature type="binding site" evidence="3">
    <location>
        <begin position="273"/>
        <end position="275"/>
    </location>
    <ligand>
        <name>ATP</name>
        <dbReference type="ChEBI" id="CHEBI:30616"/>
    </ligand>
</feature>
<dbReference type="InterPro" id="IPR027303">
    <property type="entry name" value="Gln_synth_gly_rich_site"/>
</dbReference>
<evidence type="ECO:0000256" key="8">
    <source>
        <dbReference type="RuleBase" id="RU000387"/>
    </source>
</evidence>
<dbReference type="GO" id="GO:0016020">
    <property type="term" value="C:membrane"/>
    <property type="evidence" value="ECO:0007669"/>
    <property type="project" value="TreeGrafter"/>
</dbReference>
<dbReference type="SUPFAM" id="SSF54368">
    <property type="entry name" value="Glutamine synthetase, N-terminal domain"/>
    <property type="match status" value="1"/>
</dbReference>
<keyword evidence="3 9" id="KW-0547">Nucleotide-binding</keyword>
<accession>A0A2N4UH52</accession>
<dbReference type="Pfam" id="PF00120">
    <property type="entry name" value="Gln-synt_C"/>
    <property type="match status" value="1"/>
</dbReference>
<evidence type="ECO:0000313" key="12">
    <source>
        <dbReference type="EMBL" id="PLC54354.1"/>
    </source>
</evidence>
<feature type="binding site" evidence="2">
    <location>
        <position position="361"/>
    </location>
    <ligand>
        <name>L-glutamate</name>
        <dbReference type="ChEBI" id="CHEBI:29985"/>
    </ligand>
</feature>
<dbReference type="InterPro" id="IPR008146">
    <property type="entry name" value="Gln_synth_cat_dom"/>
</dbReference>
<feature type="binding site" evidence="4">
    <location>
        <position position="359"/>
    </location>
    <ligand>
        <name>Mg(2+)</name>
        <dbReference type="ChEBI" id="CHEBI:18420"/>
        <label>1</label>
    </ligand>
</feature>
<keyword evidence="9 12" id="KW-0436">Ligase</keyword>